<organism evidence="6 7">
    <name type="scientific">Anaerocolumna aminovalerica</name>
    <dbReference type="NCBI Taxonomy" id="1527"/>
    <lineage>
        <taxon>Bacteria</taxon>
        <taxon>Bacillati</taxon>
        <taxon>Bacillota</taxon>
        <taxon>Clostridia</taxon>
        <taxon>Lachnospirales</taxon>
        <taxon>Lachnospiraceae</taxon>
        <taxon>Anaerocolumna</taxon>
    </lineage>
</organism>
<dbReference type="Gene3D" id="3.40.50.20">
    <property type="match status" value="1"/>
</dbReference>
<feature type="domain" description="ATP-grasp" evidence="5">
    <location>
        <begin position="102"/>
        <end position="292"/>
    </location>
</feature>
<proteinExistence type="predicted"/>
<dbReference type="PROSITE" id="PS50975">
    <property type="entry name" value="ATP_GRASP"/>
    <property type="match status" value="1"/>
</dbReference>
<name>A0A1I5CPD4_9FIRM</name>
<dbReference type="NCBIfam" id="TIGR00768">
    <property type="entry name" value="rimK_fam"/>
    <property type="match status" value="1"/>
</dbReference>
<dbReference type="InterPro" id="IPR004666">
    <property type="entry name" value="Rp_bS6_RimK/Lys_biosynth_LsyX"/>
</dbReference>
<dbReference type="PANTHER" id="PTHR21621:SF2">
    <property type="entry name" value="COENZYME GAMMA-F420-2:ALPHA-L-GLUTAMATE LIGASE"/>
    <property type="match status" value="1"/>
</dbReference>
<accession>A0A1I5CPD4</accession>
<evidence type="ECO:0000256" key="3">
    <source>
        <dbReference type="ARBA" id="ARBA00022840"/>
    </source>
</evidence>
<dbReference type="Gene3D" id="3.30.470.20">
    <property type="entry name" value="ATP-grasp fold, B domain"/>
    <property type="match status" value="1"/>
</dbReference>
<dbReference type="Proteomes" id="UP000198806">
    <property type="component" value="Unassembled WGS sequence"/>
</dbReference>
<keyword evidence="7" id="KW-1185">Reference proteome</keyword>
<evidence type="ECO:0000313" key="6">
    <source>
        <dbReference type="EMBL" id="SFN88859.1"/>
    </source>
</evidence>
<evidence type="ECO:0000259" key="5">
    <source>
        <dbReference type="PROSITE" id="PS50975"/>
    </source>
</evidence>
<dbReference type="Gene3D" id="3.30.1490.20">
    <property type="entry name" value="ATP-grasp fold, A domain"/>
    <property type="match status" value="1"/>
</dbReference>
<dbReference type="EMBL" id="FOWD01000003">
    <property type="protein sequence ID" value="SFN88859.1"/>
    <property type="molecule type" value="Genomic_DNA"/>
</dbReference>
<evidence type="ECO:0000256" key="2">
    <source>
        <dbReference type="ARBA" id="ARBA00022741"/>
    </source>
</evidence>
<dbReference type="STRING" id="1527.SAMN04489757_103192"/>
<reference evidence="6 7" key="1">
    <citation type="submission" date="2016-10" db="EMBL/GenBank/DDBJ databases">
        <authorList>
            <person name="de Groot N.N."/>
        </authorList>
    </citation>
    <scope>NUCLEOTIDE SEQUENCE [LARGE SCALE GENOMIC DNA]</scope>
    <source>
        <strain evidence="6 7">DSM 1283</strain>
    </source>
</reference>
<dbReference type="OrthoDB" id="9786585at2"/>
<dbReference type="GO" id="GO:0005737">
    <property type="term" value="C:cytoplasm"/>
    <property type="evidence" value="ECO:0007669"/>
    <property type="project" value="TreeGrafter"/>
</dbReference>
<protein>
    <submittedName>
        <fullName evidence="6">SSU ribosomal protein S6P modification protein</fullName>
    </submittedName>
</protein>
<gene>
    <name evidence="6" type="ORF">SAMN04489757_103192</name>
</gene>
<keyword evidence="1" id="KW-0479">Metal-binding</keyword>
<evidence type="ECO:0000256" key="1">
    <source>
        <dbReference type="ARBA" id="ARBA00022723"/>
    </source>
</evidence>
<keyword evidence="2 4" id="KW-0547">Nucleotide-binding</keyword>
<dbReference type="RefSeq" id="WP_091684305.1">
    <property type="nucleotide sequence ID" value="NZ_BAABFM010000006.1"/>
</dbReference>
<sequence length="306" mass="34953">MTAWLITNGFLHTHKFSEINVWLVEAAKKAGIELIIKTNGEVLVHLDSDNTMEYKEVDTEKPDFVLFWDKDVRLAEYLELKGLPVFNSSRSIAVCDDKSLTHLYLQQSGIKMPKTILAPMTFSNIGYTNMEFLEQVIEELSFPMVVKECFGSFGQQVYMVHNKNELEEKVKEVQPKSMLFQEFIETSKGKDIRLQVVGEQVVASMYRYSDTDDFRANITNGGKMRPYEPTKEQIDLAVRCCKILGLDFAGVDILFGDKNEPIVCEVNSNAHFKNIYDCTGVNVADYIMEHILKKLDSTLTLTDRKS</sequence>
<dbReference type="SUPFAM" id="SSF56059">
    <property type="entry name" value="Glutathione synthetase ATP-binding domain-like"/>
    <property type="match status" value="1"/>
</dbReference>
<dbReference type="AlphaFoldDB" id="A0A1I5CPD4"/>
<dbReference type="PANTHER" id="PTHR21621">
    <property type="entry name" value="RIBOSOMAL PROTEIN S6 MODIFICATION PROTEIN"/>
    <property type="match status" value="1"/>
</dbReference>
<dbReference type="Pfam" id="PF08443">
    <property type="entry name" value="RimK"/>
    <property type="match status" value="1"/>
</dbReference>
<evidence type="ECO:0000256" key="4">
    <source>
        <dbReference type="PROSITE-ProRule" id="PRU00409"/>
    </source>
</evidence>
<dbReference type="GO" id="GO:0005524">
    <property type="term" value="F:ATP binding"/>
    <property type="evidence" value="ECO:0007669"/>
    <property type="project" value="UniProtKB-UniRule"/>
</dbReference>
<evidence type="ECO:0000313" key="7">
    <source>
        <dbReference type="Proteomes" id="UP000198806"/>
    </source>
</evidence>
<dbReference type="InterPro" id="IPR011761">
    <property type="entry name" value="ATP-grasp"/>
</dbReference>
<dbReference type="InterPro" id="IPR013651">
    <property type="entry name" value="ATP-grasp_RimK-type"/>
</dbReference>
<dbReference type="GO" id="GO:0043774">
    <property type="term" value="F:coenzyme F420-2 alpha-glutamyl ligase activity"/>
    <property type="evidence" value="ECO:0007669"/>
    <property type="project" value="TreeGrafter"/>
</dbReference>
<keyword evidence="3 4" id="KW-0067">ATP-binding</keyword>
<dbReference type="GO" id="GO:0046872">
    <property type="term" value="F:metal ion binding"/>
    <property type="evidence" value="ECO:0007669"/>
    <property type="project" value="UniProtKB-KW"/>
</dbReference>
<dbReference type="InterPro" id="IPR013815">
    <property type="entry name" value="ATP_grasp_subdomain_1"/>
</dbReference>